<comment type="caution">
    <text evidence="2">The sequence shown here is derived from an EMBL/GenBank/DDBJ whole genome shotgun (WGS) entry which is preliminary data.</text>
</comment>
<sequence>MNPISMGAIIDGFYSGLDRQNEINYRNEERKYARDRRATLDQREDVAYGQQQEDRTHALERRGVTEGREDTQYGQQQEAYQHGLARRPVEEAQKDQAFGLSAARAQQEMRLADNRDRRESAESGSRLRLQNMQAELAEYGLDDARIGQEYKRAERSLAPLFQQYAVSRDPTIFQDWYNAHVPDGNRVEIQPNENGTYTIHSQRGGSQTMQSGDEIARLARTLIRPDVYMESLYAGVKAQQEAAEARAKNPKNFGEPVVGSDGTTGMLDYSTGRVTPVTSSIDGKPFVGSLNHKGEKPAMLQEVDALLQNMPPREGESTTDRWMRAYATANRRLSADPQQAASDFYRTTLTKLLPSSDFSSPAKVNEAQQYAAELTRQFASQYLSGTQGSGPVERMRAGSTSGNVTTPVIPDAAVAMLKSNPNLRAQFDAKYGVGAAASVLGR</sequence>
<evidence type="ECO:0000256" key="1">
    <source>
        <dbReference type="SAM" id="MobiDB-lite"/>
    </source>
</evidence>
<proteinExistence type="predicted"/>
<evidence type="ECO:0000313" key="2">
    <source>
        <dbReference type="EMBL" id="MFC4819203.1"/>
    </source>
</evidence>
<protein>
    <submittedName>
        <fullName evidence="2">Uncharacterized protein</fullName>
    </submittedName>
</protein>
<gene>
    <name evidence="2" type="ORF">ACFO6Q_02645</name>
</gene>
<reference evidence="3" key="1">
    <citation type="journal article" date="2019" name="Int. J. Syst. Evol. Microbiol.">
        <title>The Global Catalogue of Microorganisms (GCM) 10K type strain sequencing project: providing services to taxonomists for standard genome sequencing and annotation.</title>
        <authorList>
            <consortium name="The Broad Institute Genomics Platform"/>
            <consortium name="The Broad Institute Genome Sequencing Center for Infectious Disease"/>
            <person name="Wu L."/>
            <person name="Ma J."/>
        </authorList>
    </citation>
    <scope>NUCLEOTIDE SEQUENCE [LARGE SCALE GENOMIC DNA]</scope>
    <source>
        <strain evidence="3">CCUG 30340</strain>
    </source>
</reference>
<dbReference type="RefSeq" id="WP_380018953.1">
    <property type="nucleotide sequence ID" value="NZ_JBHSHD010000003.1"/>
</dbReference>
<dbReference type="EMBL" id="JBHSHD010000003">
    <property type="protein sequence ID" value="MFC4819203.1"/>
    <property type="molecule type" value="Genomic_DNA"/>
</dbReference>
<accession>A0ABV9QPF4</accession>
<feature type="compositionally biased region" description="Basic and acidic residues" evidence="1">
    <location>
        <begin position="44"/>
        <end position="71"/>
    </location>
</feature>
<keyword evidence="3" id="KW-1185">Reference proteome</keyword>
<dbReference type="Proteomes" id="UP001595886">
    <property type="component" value="Unassembled WGS sequence"/>
</dbReference>
<feature type="region of interest" description="Disordered" evidence="1">
    <location>
        <begin position="44"/>
        <end position="76"/>
    </location>
</feature>
<feature type="region of interest" description="Disordered" evidence="1">
    <location>
        <begin position="385"/>
        <end position="404"/>
    </location>
</feature>
<organism evidence="2 3">
    <name type="scientific">Dokdonella ginsengisoli</name>
    <dbReference type="NCBI Taxonomy" id="363846"/>
    <lineage>
        <taxon>Bacteria</taxon>
        <taxon>Pseudomonadati</taxon>
        <taxon>Pseudomonadota</taxon>
        <taxon>Gammaproteobacteria</taxon>
        <taxon>Lysobacterales</taxon>
        <taxon>Rhodanobacteraceae</taxon>
        <taxon>Dokdonella</taxon>
    </lineage>
</organism>
<evidence type="ECO:0000313" key="3">
    <source>
        <dbReference type="Proteomes" id="UP001595886"/>
    </source>
</evidence>
<name>A0ABV9QPF4_9GAMM</name>